<dbReference type="Gene3D" id="2.60.120.10">
    <property type="entry name" value="Jelly Rolls"/>
    <property type="match status" value="1"/>
</dbReference>
<dbReference type="InterPro" id="IPR052538">
    <property type="entry name" value="Flavonoid_dioxygenase-like"/>
</dbReference>
<proteinExistence type="predicted"/>
<dbReference type="Proteomes" id="UP000033111">
    <property type="component" value="Chromosome"/>
</dbReference>
<reference evidence="2 3" key="1">
    <citation type="submission" date="2014-07" db="EMBL/GenBank/DDBJ databases">
        <title>Methanogenic archaea and the global carbon cycle.</title>
        <authorList>
            <person name="Henriksen J.R."/>
            <person name="Luke J."/>
            <person name="Reinhart S."/>
            <person name="Benedict M.N."/>
            <person name="Youngblut N.D."/>
            <person name="Metcalf M.E."/>
            <person name="Whitaker R.J."/>
            <person name="Metcalf W.W."/>
        </authorList>
    </citation>
    <scope>NUCLEOTIDE SEQUENCE [LARGE SCALE GENOMIC DNA]</scope>
    <source>
        <strain evidence="2 3">T4/M</strain>
    </source>
</reference>
<dbReference type="Pfam" id="PF07883">
    <property type="entry name" value="Cupin_2"/>
    <property type="match status" value="1"/>
</dbReference>
<feature type="domain" description="Cupin type-2" evidence="1">
    <location>
        <begin position="169"/>
        <end position="217"/>
    </location>
</feature>
<protein>
    <recommendedName>
        <fullName evidence="1">Cupin type-2 domain-containing protein</fullName>
    </recommendedName>
</protein>
<evidence type="ECO:0000259" key="1">
    <source>
        <dbReference type="Pfam" id="PF07883"/>
    </source>
</evidence>
<dbReference type="PANTHER" id="PTHR43346">
    <property type="entry name" value="LIGAND BINDING DOMAIN PROTEIN, PUTATIVE (AFU_ORTHOLOGUE AFUA_6G14370)-RELATED"/>
    <property type="match status" value="1"/>
</dbReference>
<dbReference type="HOGENOM" id="CLU_1140579_0_0_2"/>
<dbReference type="OrthoDB" id="313097at2157"/>
<keyword evidence="3" id="KW-1185">Reference proteome</keyword>
<dbReference type="KEGG" id="msw:MSSIT_0692"/>
<evidence type="ECO:0000313" key="3">
    <source>
        <dbReference type="Proteomes" id="UP000033111"/>
    </source>
</evidence>
<dbReference type="SUPFAM" id="SSF51182">
    <property type="entry name" value="RmlC-like cupins"/>
    <property type="match status" value="1"/>
</dbReference>
<organism evidence="2 3">
    <name type="scientific">Methanosarcina siciliae T4/M</name>
    <dbReference type="NCBI Taxonomy" id="1434120"/>
    <lineage>
        <taxon>Archaea</taxon>
        <taxon>Methanobacteriati</taxon>
        <taxon>Methanobacteriota</taxon>
        <taxon>Stenosarchaea group</taxon>
        <taxon>Methanomicrobia</taxon>
        <taxon>Methanosarcinales</taxon>
        <taxon>Methanosarcinaceae</taxon>
        <taxon>Methanosarcina</taxon>
    </lineage>
</organism>
<dbReference type="PATRIC" id="fig|1434120.4.peg.882"/>
<sequence length="243" mass="27817">MKSFSGNGPKAVRDGIPEIIRNSGRECAVKELSDSEFLPELERKLEEELAEYLESKELEELADLLELILRIAELRGSSKEDLEALRLQKKLEKGGFEKNMFMLNPPEEKCFLPESSADPAEIPQVTRQIVFRPENTAVIEKHGVRMRIYTTGENSRNAAVLYQETETGHAEEFVHEKSDFLYYILEGSGTWVVEDREFKVGAGDVVVVPVGNRFWFRGSLKQVCITAPAWEEKYEHHIRDIEL</sequence>
<name>A0A0E3L7V1_9EURY</name>
<dbReference type="GeneID" id="24859467"/>
<dbReference type="AlphaFoldDB" id="A0A0E3L7V1"/>
<evidence type="ECO:0000313" key="2">
    <source>
        <dbReference type="EMBL" id="AKB27411.1"/>
    </source>
</evidence>
<dbReference type="EMBL" id="CP009506">
    <property type="protein sequence ID" value="AKB27411.1"/>
    <property type="molecule type" value="Genomic_DNA"/>
</dbReference>
<dbReference type="InterPro" id="IPR011051">
    <property type="entry name" value="RmlC_Cupin_sf"/>
</dbReference>
<dbReference type="InterPro" id="IPR014710">
    <property type="entry name" value="RmlC-like_jellyroll"/>
</dbReference>
<gene>
    <name evidence="2" type="ORF">MSSIT_0692</name>
</gene>
<accession>A0A0E3L7V1</accession>
<dbReference type="InterPro" id="IPR013096">
    <property type="entry name" value="Cupin_2"/>
</dbReference>
<dbReference type="RefSeq" id="WP_048170113.1">
    <property type="nucleotide sequence ID" value="NZ_CP009506.1"/>
</dbReference>
<dbReference type="PANTHER" id="PTHR43346:SF1">
    <property type="entry name" value="QUERCETIN 2,3-DIOXYGENASE-RELATED"/>
    <property type="match status" value="1"/>
</dbReference>